<evidence type="ECO:0000313" key="1">
    <source>
        <dbReference type="EMBL" id="UWZ33495.1"/>
    </source>
</evidence>
<dbReference type="Proteomes" id="UP001058271">
    <property type="component" value="Chromosome"/>
</dbReference>
<proteinExistence type="predicted"/>
<organism evidence="1 2">
    <name type="scientific">Dactylosporangium roseum</name>
    <dbReference type="NCBI Taxonomy" id="47989"/>
    <lineage>
        <taxon>Bacteria</taxon>
        <taxon>Bacillati</taxon>
        <taxon>Actinomycetota</taxon>
        <taxon>Actinomycetes</taxon>
        <taxon>Micromonosporales</taxon>
        <taxon>Micromonosporaceae</taxon>
        <taxon>Dactylosporangium</taxon>
    </lineage>
</organism>
<evidence type="ECO:0000313" key="2">
    <source>
        <dbReference type="Proteomes" id="UP001058271"/>
    </source>
</evidence>
<keyword evidence="2" id="KW-1185">Reference proteome</keyword>
<gene>
    <name evidence="1" type="ORF">Drose_19470</name>
</gene>
<name>A0ABY5YXG7_9ACTN</name>
<dbReference type="RefSeq" id="WP_260722748.1">
    <property type="nucleotide sequence ID" value="NZ_BAAABS010000062.1"/>
</dbReference>
<sequence>MIIQLASAAPVGRHTGRTRRRFDGWIAGLGTAGGTRLVLGHWPRSPFGPVSDVMIEHPGGRRVLFAETGELGRFVAETYSFDEVRVVPVRVERSRAVWAVTAGPLAVRFTVGGRGTLGRLLRAVPPVLARRPSWVRLVDVPARLVLRGVRTYGSAGDGRREWYGVRDLHRIAAASAVLGGEDLGHLADVDPPVRFGFGSTPRFPALVRVTTTVEVPAG</sequence>
<protein>
    <submittedName>
        <fullName evidence="1">Uncharacterized protein</fullName>
    </submittedName>
</protein>
<accession>A0ABY5YXG7</accession>
<reference evidence="1" key="1">
    <citation type="submission" date="2021-04" db="EMBL/GenBank/DDBJ databases">
        <title>Biosynthetic gene clusters of Dactylosporangioum roseum.</title>
        <authorList>
            <person name="Hartkoorn R.C."/>
            <person name="Beaudoing E."/>
            <person name="Hot D."/>
            <person name="Moureu S."/>
        </authorList>
    </citation>
    <scope>NUCLEOTIDE SEQUENCE</scope>
    <source>
        <strain evidence="1">NRRL B-16295</strain>
    </source>
</reference>
<dbReference type="EMBL" id="CP073721">
    <property type="protein sequence ID" value="UWZ33495.1"/>
    <property type="molecule type" value="Genomic_DNA"/>
</dbReference>